<proteinExistence type="inferred from homology"/>
<comment type="similarity">
    <text evidence="4">Belongs to the flavoredoxin family.</text>
</comment>
<accession>A0A511VBS6</accession>
<evidence type="ECO:0000256" key="2">
    <source>
        <dbReference type="ARBA" id="ARBA00022630"/>
    </source>
</evidence>
<evidence type="ECO:0000256" key="3">
    <source>
        <dbReference type="ARBA" id="ARBA00022643"/>
    </source>
</evidence>
<dbReference type="InterPro" id="IPR002563">
    <property type="entry name" value="Flavin_Rdtase-like_dom"/>
</dbReference>
<comment type="cofactor">
    <cofactor evidence="1">
        <name>FMN</name>
        <dbReference type="ChEBI" id="CHEBI:58210"/>
    </cofactor>
</comment>
<reference evidence="6 7" key="1">
    <citation type="submission" date="2019-07" db="EMBL/GenBank/DDBJ databases">
        <title>Whole genome shotgun sequence of Aneurinibacillus danicus NBRC 102444.</title>
        <authorList>
            <person name="Hosoyama A."/>
            <person name="Uohara A."/>
            <person name="Ohji S."/>
            <person name="Ichikawa N."/>
        </authorList>
    </citation>
    <scope>NUCLEOTIDE SEQUENCE [LARGE SCALE GENOMIC DNA]</scope>
    <source>
        <strain evidence="6 7">NBRC 102444</strain>
    </source>
</reference>
<gene>
    <name evidence="6" type="primary">ywrF</name>
    <name evidence="6" type="ORF">ADA01nite_37640</name>
</gene>
<dbReference type="InterPro" id="IPR012349">
    <property type="entry name" value="Split_barrel_FMN-bd"/>
</dbReference>
<dbReference type="SMART" id="SM00903">
    <property type="entry name" value="Flavin_Reduct"/>
    <property type="match status" value="1"/>
</dbReference>
<dbReference type="PANTHER" id="PTHR33798">
    <property type="entry name" value="FLAVOPROTEIN OXYGENASE"/>
    <property type="match status" value="1"/>
</dbReference>
<dbReference type="EMBL" id="BJXX01000177">
    <property type="protein sequence ID" value="GEN36304.1"/>
    <property type="molecule type" value="Genomic_DNA"/>
</dbReference>
<name>A0A511VBS6_9BACL</name>
<dbReference type="RefSeq" id="WP_146811944.1">
    <property type="nucleotide sequence ID" value="NZ_BJXX01000177.1"/>
</dbReference>
<protein>
    <recommendedName>
        <fullName evidence="5">Flavin reductase like domain-containing protein</fullName>
    </recommendedName>
</protein>
<organism evidence="6 7">
    <name type="scientific">Aneurinibacillus danicus</name>
    <dbReference type="NCBI Taxonomy" id="267746"/>
    <lineage>
        <taxon>Bacteria</taxon>
        <taxon>Bacillati</taxon>
        <taxon>Bacillota</taxon>
        <taxon>Bacilli</taxon>
        <taxon>Bacillales</taxon>
        <taxon>Paenibacillaceae</taxon>
        <taxon>Aneurinibacillus group</taxon>
        <taxon>Aneurinibacillus</taxon>
    </lineage>
</organism>
<dbReference type="Pfam" id="PF01613">
    <property type="entry name" value="Flavin_Reduct"/>
    <property type="match status" value="1"/>
</dbReference>
<dbReference type="AlphaFoldDB" id="A0A511VBS6"/>
<evidence type="ECO:0000313" key="6">
    <source>
        <dbReference type="EMBL" id="GEN36304.1"/>
    </source>
</evidence>
<evidence type="ECO:0000313" key="7">
    <source>
        <dbReference type="Proteomes" id="UP000321157"/>
    </source>
</evidence>
<dbReference type="PANTHER" id="PTHR33798:SF5">
    <property type="entry name" value="FLAVIN REDUCTASE LIKE DOMAIN-CONTAINING PROTEIN"/>
    <property type="match status" value="1"/>
</dbReference>
<sequence length="206" mass="22987">MIRIRPEELSAKDNYKLLTGTIVPRPIAFVTTLSTVNQIVNAAPFSYFNIISSTPPRLSISVQRVNGNMKDTARNAVERGEFVVHVSNEDMIEEINKTAASLDPDESELDLTQLHTVDSTHISVPGIKEAPIRFECKLEKHLTFNGEDGKITADLLIGQIVYYHIADDLYDQDKGYILVDKVKPVSRLAGNTYAKLGELFSIKRPT</sequence>
<keyword evidence="2" id="KW-0285">Flavoprotein</keyword>
<dbReference type="OrthoDB" id="9794638at2"/>
<dbReference type="SUPFAM" id="SSF50475">
    <property type="entry name" value="FMN-binding split barrel"/>
    <property type="match status" value="1"/>
</dbReference>
<keyword evidence="3" id="KW-0288">FMN</keyword>
<dbReference type="Gene3D" id="2.30.110.10">
    <property type="entry name" value="Electron Transport, Fmn-binding Protein, Chain A"/>
    <property type="match status" value="1"/>
</dbReference>
<dbReference type="GO" id="GO:0010181">
    <property type="term" value="F:FMN binding"/>
    <property type="evidence" value="ECO:0007669"/>
    <property type="project" value="InterPro"/>
</dbReference>
<feature type="domain" description="Flavin reductase like" evidence="5">
    <location>
        <begin position="20"/>
        <end position="178"/>
    </location>
</feature>
<evidence type="ECO:0000259" key="5">
    <source>
        <dbReference type="SMART" id="SM00903"/>
    </source>
</evidence>
<dbReference type="GO" id="GO:0016646">
    <property type="term" value="F:oxidoreductase activity, acting on the CH-NH group of donors, NAD or NADP as acceptor"/>
    <property type="evidence" value="ECO:0007669"/>
    <property type="project" value="UniProtKB-ARBA"/>
</dbReference>
<comment type="caution">
    <text evidence="6">The sequence shown here is derived from an EMBL/GenBank/DDBJ whole genome shotgun (WGS) entry which is preliminary data.</text>
</comment>
<dbReference type="Proteomes" id="UP000321157">
    <property type="component" value="Unassembled WGS sequence"/>
</dbReference>
<evidence type="ECO:0000256" key="1">
    <source>
        <dbReference type="ARBA" id="ARBA00001917"/>
    </source>
</evidence>
<keyword evidence="7" id="KW-1185">Reference proteome</keyword>
<evidence type="ECO:0000256" key="4">
    <source>
        <dbReference type="ARBA" id="ARBA00038054"/>
    </source>
</evidence>